<dbReference type="KEGG" id="yli:2908901"/>
<organism evidence="1 3">
    <name type="scientific">Yarrowia lipolytica</name>
    <name type="common">Candida lipolytica</name>
    <dbReference type="NCBI Taxonomy" id="4952"/>
    <lineage>
        <taxon>Eukaryota</taxon>
        <taxon>Fungi</taxon>
        <taxon>Dikarya</taxon>
        <taxon>Ascomycota</taxon>
        <taxon>Saccharomycotina</taxon>
        <taxon>Dipodascomycetes</taxon>
        <taxon>Dipodascales</taxon>
        <taxon>Dipodascales incertae sedis</taxon>
        <taxon>Yarrowia</taxon>
    </lineage>
</organism>
<evidence type="ECO:0000313" key="2">
    <source>
        <dbReference type="EMBL" id="RDW27302.1"/>
    </source>
</evidence>
<dbReference type="VEuPathDB" id="FungiDB:YALI1_F07135g"/>
<evidence type="ECO:0000313" key="3">
    <source>
        <dbReference type="Proteomes" id="UP000182444"/>
    </source>
</evidence>
<evidence type="ECO:0000313" key="4">
    <source>
        <dbReference type="Proteomes" id="UP000256601"/>
    </source>
</evidence>
<accession>A0A1D8NM00</accession>
<evidence type="ECO:0000313" key="1">
    <source>
        <dbReference type="EMBL" id="AOW06664.1"/>
    </source>
</evidence>
<dbReference type="InterPro" id="IPR036047">
    <property type="entry name" value="F-box-like_dom_sf"/>
</dbReference>
<reference evidence="1 3" key="1">
    <citation type="journal article" date="2016" name="PLoS ONE">
        <title>Sequence Assembly of Yarrowia lipolytica Strain W29/CLIB89 Shows Transposable Element Diversity.</title>
        <authorList>
            <person name="Magnan C."/>
            <person name="Yu J."/>
            <person name="Chang I."/>
            <person name="Jahn E."/>
            <person name="Kanomata Y."/>
            <person name="Wu J."/>
            <person name="Zeller M."/>
            <person name="Oakes M."/>
            <person name="Baldi P."/>
            <person name="Sandmeyer S."/>
        </authorList>
    </citation>
    <scope>NUCLEOTIDE SEQUENCE [LARGE SCALE GENOMIC DNA]</scope>
    <source>
        <strain evidence="1">CLIB89</strain>
        <strain evidence="3">CLIB89(W29)</strain>
    </source>
</reference>
<dbReference type="VEuPathDB" id="FungiDB:YALI0_F04642g"/>
<protein>
    <recommendedName>
        <fullName evidence="5">F-box domain-containing protein</fullName>
    </recommendedName>
</protein>
<reference evidence="2 4" key="2">
    <citation type="submission" date="2018-07" db="EMBL/GenBank/DDBJ databases">
        <title>Draft Genome Assemblies for Five Robust Yarrowia lipolytica Strains Exhibiting High Lipid Production and Pentose Sugar Utilization and Sugar Alcohol Secretion from Undetoxified Lignocellulosic Biomass Hydrolysates.</title>
        <authorList>
            <consortium name="DOE Joint Genome Institute"/>
            <person name="Walker C."/>
            <person name="Ryu S."/>
            <person name="Na H."/>
            <person name="Zane M."/>
            <person name="LaButti K."/>
            <person name="Lipzen A."/>
            <person name="Haridas S."/>
            <person name="Barry K."/>
            <person name="Grigoriev I.V."/>
            <person name="Quarterman J."/>
            <person name="Slininger P."/>
            <person name="Dien B."/>
            <person name="Trinh C.T."/>
        </authorList>
    </citation>
    <scope>NUCLEOTIDE SEQUENCE [LARGE SCALE GENOMIC DNA]</scope>
    <source>
        <strain evidence="2 4">YB392</strain>
    </source>
</reference>
<evidence type="ECO:0008006" key="5">
    <source>
        <dbReference type="Google" id="ProtNLM"/>
    </source>
</evidence>
<proteinExistence type="predicted"/>
<dbReference type="Proteomes" id="UP000182444">
    <property type="component" value="Chromosome 1F"/>
</dbReference>
<gene>
    <name evidence="2" type="ORF">B0I71DRAFT_22880</name>
    <name evidence="1" type="ORF">YALI1_F07135g</name>
</gene>
<dbReference type="EMBL" id="KZ857330">
    <property type="protein sequence ID" value="RDW27302.1"/>
    <property type="molecule type" value="Genomic_DNA"/>
</dbReference>
<dbReference type="AlphaFoldDB" id="A0A1D8NM00"/>
<name>A0A1D8NM00_YARLL</name>
<sequence length="337" mass="38293">MMIPHRARSPILPPEIWHMIYCYLDIDDLVNLDSVNHPIRAEPESFWEALLKRFFIVSTVCRGTRDPRQVFLALADFRFSRLSCAPLVSSRTSSVFESQVDQVLVRSPFLVDSSHGHVAEVWDFAQMAKFRFDMDPKLAACIGVDGSGASLEKGQAGESVVMRYDYEGHVTHSFAIPFDSSECNIFCTNDTIDCTFLVQGLHKFYVNWAARELNDVGYISAAVNVANGQIFCLLGHSLAICDFAGNYTPLDVHFNPDLRSPRWVPGGGKRFLVISQSRGSTRLLYLVDAVNRTYVSWPVEGDKREPDEIQVFEDQVVMWYVDRERCLEEFLTPWQGE</sequence>
<dbReference type="Proteomes" id="UP000256601">
    <property type="component" value="Unassembled WGS sequence"/>
</dbReference>
<dbReference type="EMBL" id="CP017558">
    <property type="protein sequence ID" value="AOW06664.1"/>
    <property type="molecule type" value="Genomic_DNA"/>
</dbReference>
<dbReference type="SUPFAM" id="SSF81383">
    <property type="entry name" value="F-box domain"/>
    <property type="match status" value="1"/>
</dbReference>
<dbReference type="GeneID" id="2908901"/>